<evidence type="ECO:0000256" key="4">
    <source>
        <dbReference type="ARBA" id="ARBA00023136"/>
    </source>
</evidence>
<protein>
    <submittedName>
        <fullName evidence="6">DUF4870 domain-containing protein</fullName>
    </submittedName>
</protein>
<dbReference type="EMBL" id="SBII01000002">
    <property type="protein sequence ID" value="RWX02511.1"/>
    <property type="molecule type" value="Genomic_DNA"/>
</dbReference>
<sequence length="150" mass="17231">METTANKNTATLLQLSAFTQYFFPFGNFIFPALIWSFKKNDSEFVDYNGKQAINFQLSLFLYSMVLIIIAAPIFIFTVFNNMNFTMDSNGEWIIEQFSMGKITSLVLIGLIALLIVIVLKVAEFFLILYASVKNNNGERYNYPLTIKFIK</sequence>
<keyword evidence="2 5" id="KW-0812">Transmembrane</keyword>
<dbReference type="InterPro" id="IPR019109">
    <property type="entry name" value="MamF_MmsF"/>
</dbReference>
<evidence type="ECO:0000313" key="6">
    <source>
        <dbReference type="EMBL" id="RWX02511.1"/>
    </source>
</evidence>
<organism evidence="6 7">
    <name type="scientific">Flavobacterium cerinum</name>
    <dbReference type="NCBI Taxonomy" id="2502784"/>
    <lineage>
        <taxon>Bacteria</taxon>
        <taxon>Pseudomonadati</taxon>
        <taxon>Bacteroidota</taxon>
        <taxon>Flavobacteriia</taxon>
        <taxon>Flavobacteriales</taxon>
        <taxon>Flavobacteriaceae</taxon>
        <taxon>Flavobacterium</taxon>
    </lineage>
</organism>
<name>A0A3S3QEG1_9FLAO</name>
<evidence type="ECO:0000313" key="7">
    <source>
        <dbReference type="Proteomes" id="UP000287527"/>
    </source>
</evidence>
<proteinExistence type="predicted"/>
<dbReference type="Pfam" id="PF09685">
    <property type="entry name" value="MamF_MmsF"/>
    <property type="match status" value="1"/>
</dbReference>
<feature type="transmembrane region" description="Helical" evidence="5">
    <location>
        <begin position="59"/>
        <end position="82"/>
    </location>
</feature>
<gene>
    <name evidence="6" type="ORF">EPI11_04645</name>
</gene>
<evidence type="ECO:0000256" key="5">
    <source>
        <dbReference type="SAM" id="Phobius"/>
    </source>
</evidence>
<dbReference type="AlphaFoldDB" id="A0A3S3QEG1"/>
<reference evidence="6 7" key="1">
    <citation type="submission" date="2019-01" db="EMBL/GenBank/DDBJ databases">
        <title>Flavobacterium sp. nov.,isolated from freshwater.</title>
        <authorList>
            <person name="Zhang R."/>
            <person name="Du Z.-J."/>
        </authorList>
    </citation>
    <scope>NUCLEOTIDE SEQUENCE [LARGE SCALE GENOMIC DNA]</scope>
    <source>
        <strain evidence="6 7">1E403</strain>
    </source>
</reference>
<keyword evidence="7" id="KW-1185">Reference proteome</keyword>
<evidence type="ECO:0000256" key="1">
    <source>
        <dbReference type="ARBA" id="ARBA00004141"/>
    </source>
</evidence>
<comment type="subcellular location">
    <subcellularLocation>
        <location evidence="1">Membrane</location>
        <topology evidence="1">Multi-pass membrane protein</topology>
    </subcellularLocation>
</comment>
<evidence type="ECO:0000256" key="2">
    <source>
        <dbReference type="ARBA" id="ARBA00022692"/>
    </source>
</evidence>
<evidence type="ECO:0000256" key="3">
    <source>
        <dbReference type="ARBA" id="ARBA00022989"/>
    </source>
</evidence>
<comment type="caution">
    <text evidence="6">The sequence shown here is derived from an EMBL/GenBank/DDBJ whole genome shotgun (WGS) entry which is preliminary data.</text>
</comment>
<feature type="transmembrane region" description="Helical" evidence="5">
    <location>
        <begin position="102"/>
        <end position="129"/>
    </location>
</feature>
<keyword evidence="3 5" id="KW-1133">Transmembrane helix</keyword>
<dbReference type="RefSeq" id="WP_128388783.1">
    <property type="nucleotide sequence ID" value="NZ_SBII01000002.1"/>
</dbReference>
<dbReference type="Proteomes" id="UP000287527">
    <property type="component" value="Unassembled WGS sequence"/>
</dbReference>
<keyword evidence="4 5" id="KW-0472">Membrane</keyword>
<dbReference type="OrthoDB" id="9808930at2"/>
<feature type="transmembrane region" description="Helical" evidence="5">
    <location>
        <begin position="20"/>
        <end position="38"/>
    </location>
</feature>
<accession>A0A3S3QEG1</accession>